<evidence type="ECO:0000313" key="2">
    <source>
        <dbReference type="EMBL" id="ADU66897.1"/>
    </source>
</evidence>
<dbReference type="AlphaFoldDB" id="E6W3L6"/>
<keyword evidence="3" id="KW-1185">Reference proteome</keyword>
<dbReference type="RefSeq" id="WP_013506775.1">
    <property type="nucleotide sequence ID" value="NC_014836.1"/>
</dbReference>
<protein>
    <submittedName>
        <fullName evidence="2">Uncharacterized protein</fullName>
    </submittedName>
</protein>
<evidence type="ECO:0000313" key="3">
    <source>
        <dbReference type="Proteomes" id="UP000002572"/>
    </source>
</evidence>
<name>E6W3L6_DESIS</name>
<dbReference type="InterPro" id="IPR036280">
    <property type="entry name" value="Multihaem_cyt_sf"/>
</dbReference>
<dbReference type="Gene3D" id="3.90.10.10">
    <property type="entry name" value="Cytochrome C3"/>
    <property type="match status" value="1"/>
</dbReference>
<accession>E6W3L6</accession>
<sequence length="130" mass="14015">MKKVLYTLMVLCVFAGVNAYAAPLACNACHINISADRLAGGKAHPIQYEGLHNRMTNQMHGGFKNCSSCHDVQRLGESSSPGASLLGGSIEALGSRPTCIGCHNENGFAGYYGTWADSENLRLHIFKREN</sequence>
<reference evidence="2 3" key="1">
    <citation type="submission" date="2010-12" db="EMBL/GenBank/DDBJ databases">
        <title>Complete sequence of Desulfurispirillum indicum S5.</title>
        <authorList>
            <consortium name="US DOE Joint Genome Institute"/>
            <person name="Lucas S."/>
            <person name="Copeland A."/>
            <person name="Lapidus A."/>
            <person name="Cheng J.-F."/>
            <person name="Goodwin L."/>
            <person name="Pitluck S."/>
            <person name="Chertkov O."/>
            <person name="Held B."/>
            <person name="Detter J.C."/>
            <person name="Han C."/>
            <person name="Tapia R."/>
            <person name="Land M."/>
            <person name="Hauser L."/>
            <person name="Kyrpides N."/>
            <person name="Ivanova N."/>
            <person name="Mikhailova N."/>
            <person name="Haggblom M."/>
            <person name="Rauschenbach I."/>
            <person name="Bini E."/>
            <person name="Woyke T."/>
        </authorList>
    </citation>
    <scope>NUCLEOTIDE SEQUENCE [LARGE SCALE GENOMIC DNA]</scope>
    <source>
        <strain evidence="3">ATCC BAA-1389 / DSM 22839 / S5</strain>
    </source>
</reference>
<gene>
    <name evidence="2" type="ordered locus">Selin_2177</name>
</gene>
<proteinExistence type="predicted"/>
<dbReference type="InParanoid" id="E6W3L6"/>
<organism evidence="2 3">
    <name type="scientific">Desulfurispirillum indicum (strain ATCC BAA-1389 / DSM 22839 / S5)</name>
    <dbReference type="NCBI Taxonomy" id="653733"/>
    <lineage>
        <taxon>Bacteria</taxon>
        <taxon>Pseudomonadati</taxon>
        <taxon>Chrysiogenota</taxon>
        <taxon>Chrysiogenia</taxon>
        <taxon>Chrysiogenales</taxon>
        <taxon>Chrysiogenaceae</taxon>
        <taxon>Desulfurispirillum</taxon>
    </lineage>
</organism>
<dbReference type="KEGG" id="din:Selin_2177"/>
<dbReference type="SUPFAM" id="SSF48695">
    <property type="entry name" value="Multiheme cytochromes"/>
    <property type="match status" value="1"/>
</dbReference>
<feature type="signal peptide" evidence="1">
    <location>
        <begin position="1"/>
        <end position="21"/>
    </location>
</feature>
<feature type="chain" id="PRO_5003213911" evidence="1">
    <location>
        <begin position="22"/>
        <end position="130"/>
    </location>
</feature>
<dbReference type="Proteomes" id="UP000002572">
    <property type="component" value="Chromosome"/>
</dbReference>
<dbReference type="STRING" id="653733.Selin_2177"/>
<evidence type="ECO:0000256" key="1">
    <source>
        <dbReference type="SAM" id="SignalP"/>
    </source>
</evidence>
<dbReference type="HOGENOM" id="CLU_1989031_0_0_0"/>
<keyword evidence="1" id="KW-0732">Signal</keyword>
<dbReference type="EMBL" id="CP002432">
    <property type="protein sequence ID" value="ADU66897.1"/>
    <property type="molecule type" value="Genomic_DNA"/>
</dbReference>